<protein>
    <submittedName>
        <fullName evidence="1">Uncharacterized protein</fullName>
    </submittedName>
</protein>
<keyword evidence="2" id="KW-1185">Reference proteome</keyword>
<reference evidence="2" key="1">
    <citation type="journal article" date="2019" name="Int. J. Syst. Evol. Microbiol.">
        <title>The Global Catalogue of Microorganisms (GCM) 10K type strain sequencing project: providing services to taxonomists for standard genome sequencing and annotation.</title>
        <authorList>
            <consortium name="The Broad Institute Genomics Platform"/>
            <consortium name="The Broad Institute Genome Sequencing Center for Infectious Disease"/>
            <person name="Wu L."/>
            <person name="Ma J."/>
        </authorList>
    </citation>
    <scope>NUCLEOTIDE SEQUENCE [LARGE SCALE GENOMIC DNA]</scope>
    <source>
        <strain evidence="2">CGMCC 1.3601</strain>
    </source>
</reference>
<organism evidence="1 2">
    <name type="scientific">Pseudarthrobacter scleromae</name>
    <dbReference type="NCBI Taxonomy" id="158897"/>
    <lineage>
        <taxon>Bacteria</taxon>
        <taxon>Bacillati</taxon>
        <taxon>Actinomycetota</taxon>
        <taxon>Actinomycetes</taxon>
        <taxon>Micrococcales</taxon>
        <taxon>Micrococcaceae</taxon>
        <taxon>Pseudarthrobacter</taxon>
    </lineage>
</organism>
<proteinExistence type="predicted"/>
<dbReference type="Proteomes" id="UP000658754">
    <property type="component" value="Unassembled WGS sequence"/>
</dbReference>
<dbReference type="EMBL" id="BMKV01000003">
    <property type="protein sequence ID" value="GGI82263.1"/>
    <property type="molecule type" value="Genomic_DNA"/>
</dbReference>
<evidence type="ECO:0000313" key="2">
    <source>
        <dbReference type="Proteomes" id="UP000658754"/>
    </source>
</evidence>
<comment type="caution">
    <text evidence="1">The sequence shown here is derived from an EMBL/GenBank/DDBJ whole genome shotgun (WGS) entry which is preliminary data.</text>
</comment>
<name>A0ABQ2CGW2_9MICC</name>
<gene>
    <name evidence="1" type="ORF">GCM10007175_19550</name>
</gene>
<sequence length="62" mass="6285">MPAARVKEGAQEFRGVLFVGFAGPAHGAEGKGGHTQSTVADVTLLHSSKLTGRTGTAYDVGS</sequence>
<evidence type="ECO:0000313" key="1">
    <source>
        <dbReference type="EMBL" id="GGI82263.1"/>
    </source>
</evidence>
<accession>A0ABQ2CGW2</accession>